<dbReference type="AlphaFoldDB" id="X1K395"/>
<dbReference type="EMBL" id="BARU01046306">
    <property type="protein sequence ID" value="GAI00998.1"/>
    <property type="molecule type" value="Genomic_DNA"/>
</dbReference>
<reference evidence="2" key="1">
    <citation type="journal article" date="2014" name="Front. Microbiol.">
        <title>High frequency of phylogenetically diverse reductive dehalogenase-homologous genes in deep subseafloor sedimentary metagenomes.</title>
        <authorList>
            <person name="Kawai M."/>
            <person name="Futagami T."/>
            <person name="Toyoda A."/>
            <person name="Takaki Y."/>
            <person name="Nishi S."/>
            <person name="Hori S."/>
            <person name="Arai W."/>
            <person name="Tsubouchi T."/>
            <person name="Morono Y."/>
            <person name="Uchiyama I."/>
            <person name="Ito T."/>
            <person name="Fujiyama A."/>
            <person name="Inagaki F."/>
            <person name="Takami H."/>
        </authorList>
    </citation>
    <scope>NUCLEOTIDE SEQUENCE</scope>
    <source>
        <strain evidence="2">Expedition CK06-06</strain>
    </source>
</reference>
<feature type="transmembrane region" description="Helical" evidence="1">
    <location>
        <begin position="12"/>
        <end position="32"/>
    </location>
</feature>
<name>X1K395_9ZZZZ</name>
<keyword evidence="1" id="KW-0812">Transmembrane</keyword>
<gene>
    <name evidence="2" type="ORF">S03H2_69912</name>
</gene>
<evidence type="ECO:0000313" key="2">
    <source>
        <dbReference type="EMBL" id="GAI00998.1"/>
    </source>
</evidence>
<keyword evidence="1" id="KW-0472">Membrane</keyword>
<organism evidence="2">
    <name type="scientific">marine sediment metagenome</name>
    <dbReference type="NCBI Taxonomy" id="412755"/>
    <lineage>
        <taxon>unclassified sequences</taxon>
        <taxon>metagenomes</taxon>
        <taxon>ecological metagenomes</taxon>
    </lineage>
</organism>
<proteinExistence type="predicted"/>
<accession>X1K395</accession>
<sequence length="42" mass="4791">MSNKEDEIVFLGVVVIPLSPTMDSILIFITYLEILKIIKIKI</sequence>
<keyword evidence="1" id="KW-1133">Transmembrane helix</keyword>
<protein>
    <submittedName>
        <fullName evidence="2">Uncharacterized protein</fullName>
    </submittedName>
</protein>
<evidence type="ECO:0000256" key="1">
    <source>
        <dbReference type="SAM" id="Phobius"/>
    </source>
</evidence>
<comment type="caution">
    <text evidence="2">The sequence shown here is derived from an EMBL/GenBank/DDBJ whole genome shotgun (WGS) entry which is preliminary data.</text>
</comment>